<reference evidence="7" key="1">
    <citation type="submission" date="2020-05" db="EMBL/GenBank/DDBJ databases">
        <authorList>
            <person name="Chiriac C."/>
            <person name="Salcher M."/>
            <person name="Ghai R."/>
            <person name="Kavagutti S V."/>
        </authorList>
    </citation>
    <scope>NUCLEOTIDE SEQUENCE</scope>
</reference>
<evidence type="ECO:0000259" key="5">
    <source>
        <dbReference type="Pfam" id="PF02631"/>
    </source>
</evidence>
<name>A0A6J6HSK9_9ZZZZ</name>
<dbReference type="Pfam" id="PF21981">
    <property type="entry name" value="RecX_HTH3"/>
    <property type="match status" value="1"/>
</dbReference>
<comment type="similarity">
    <text evidence="2">Belongs to the RecX family.</text>
</comment>
<dbReference type="PANTHER" id="PTHR33602">
    <property type="entry name" value="REGULATORY PROTEIN RECX FAMILY PROTEIN"/>
    <property type="match status" value="1"/>
</dbReference>
<feature type="domain" description="RecX second three-helical" evidence="5">
    <location>
        <begin position="25"/>
        <end position="65"/>
    </location>
</feature>
<dbReference type="PANTHER" id="PTHR33602:SF1">
    <property type="entry name" value="REGULATORY PROTEIN RECX FAMILY PROTEIN"/>
    <property type="match status" value="1"/>
</dbReference>
<comment type="subcellular location">
    <subcellularLocation>
        <location evidence="1">Cytoplasm</location>
    </subcellularLocation>
</comment>
<dbReference type="InterPro" id="IPR053925">
    <property type="entry name" value="RecX_HTH_3rd"/>
</dbReference>
<sequence>MIQREIPSEIFEPLLDRFEEAGLINDLTFAETIVASRRAGRGLSAASIKRELRTKGISEALIEQVTESITAEEEVTLATSLAVRRARSMTKLAPEVRKRRLVGFLQRKGYGQHAVFTAIKAAELEAVKSEF</sequence>
<evidence type="ECO:0000259" key="6">
    <source>
        <dbReference type="Pfam" id="PF21981"/>
    </source>
</evidence>
<gene>
    <name evidence="7" type="ORF">UFOPK1855_00667</name>
</gene>
<accession>A0A6J6HSK9</accession>
<dbReference type="InterPro" id="IPR053924">
    <property type="entry name" value="RecX_HTH_2nd"/>
</dbReference>
<keyword evidence="4" id="KW-0963">Cytoplasm</keyword>
<dbReference type="Pfam" id="PF02631">
    <property type="entry name" value="RecX_HTH2"/>
    <property type="match status" value="1"/>
</dbReference>
<organism evidence="7">
    <name type="scientific">freshwater metagenome</name>
    <dbReference type="NCBI Taxonomy" id="449393"/>
    <lineage>
        <taxon>unclassified sequences</taxon>
        <taxon>metagenomes</taxon>
        <taxon>ecological metagenomes</taxon>
    </lineage>
</organism>
<dbReference type="Gene3D" id="1.10.10.10">
    <property type="entry name" value="Winged helix-like DNA-binding domain superfamily/Winged helix DNA-binding domain"/>
    <property type="match status" value="2"/>
</dbReference>
<evidence type="ECO:0000256" key="2">
    <source>
        <dbReference type="ARBA" id="ARBA00009695"/>
    </source>
</evidence>
<dbReference type="EMBL" id="CAEZUW010000099">
    <property type="protein sequence ID" value="CAB4615533.1"/>
    <property type="molecule type" value="Genomic_DNA"/>
</dbReference>
<proteinExistence type="inferred from homology"/>
<dbReference type="InterPro" id="IPR036388">
    <property type="entry name" value="WH-like_DNA-bd_sf"/>
</dbReference>
<feature type="domain" description="RecX third three-helical" evidence="6">
    <location>
        <begin position="72"/>
        <end position="119"/>
    </location>
</feature>
<evidence type="ECO:0000256" key="3">
    <source>
        <dbReference type="ARBA" id="ARBA00018111"/>
    </source>
</evidence>
<dbReference type="InterPro" id="IPR003783">
    <property type="entry name" value="Regulatory_RecX"/>
</dbReference>
<dbReference type="AlphaFoldDB" id="A0A6J6HSK9"/>
<protein>
    <recommendedName>
        <fullName evidence="3">Regulatory protein RecX</fullName>
    </recommendedName>
</protein>
<evidence type="ECO:0000256" key="4">
    <source>
        <dbReference type="ARBA" id="ARBA00022490"/>
    </source>
</evidence>
<dbReference type="GO" id="GO:0006282">
    <property type="term" value="P:regulation of DNA repair"/>
    <property type="evidence" value="ECO:0007669"/>
    <property type="project" value="InterPro"/>
</dbReference>
<dbReference type="GO" id="GO:0005737">
    <property type="term" value="C:cytoplasm"/>
    <property type="evidence" value="ECO:0007669"/>
    <property type="project" value="UniProtKB-SubCell"/>
</dbReference>
<evidence type="ECO:0000313" key="7">
    <source>
        <dbReference type="EMBL" id="CAB4615533.1"/>
    </source>
</evidence>
<evidence type="ECO:0000256" key="1">
    <source>
        <dbReference type="ARBA" id="ARBA00004496"/>
    </source>
</evidence>